<keyword evidence="3" id="KW-1185">Reference proteome</keyword>
<keyword evidence="1" id="KW-0472">Membrane</keyword>
<evidence type="ECO:0008006" key="4">
    <source>
        <dbReference type="Google" id="ProtNLM"/>
    </source>
</evidence>
<evidence type="ECO:0000313" key="2">
    <source>
        <dbReference type="EMBL" id="VDM68126.1"/>
    </source>
</evidence>
<keyword evidence="1" id="KW-0812">Transmembrane</keyword>
<reference evidence="2 3" key="1">
    <citation type="submission" date="2018-11" db="EMBL/GenBank/DDBJ databases">
        <authorList>
            <consortium name="Pathogen Informatics"/>
        </authorList>
    </citation>
    <scope>NUCLEOTIDE SEQUENCE [LARGE SCALE GENOMIC DNA]</scope>
</reference>
<organism evidence="2 3">
    <name type="scientific">Strongylus vulgaris</name>
    <name type="common">Blood worm</name>
    <dbReference type="NCBI Taxonomy" id="40348"/>
    <lineage>
        <taxon>Eukaryota</taxon>
        <taxon>Metazoa</taxon>
        <taxon>Ecdysozoa</taxon>
        <taxon>Nematoda</taxon>
        <taxon>Chromadorea</taxon>
        <taxon>Rhabditida</taxon>
        <taxon>Rhabditina</taxon>
        <taxon>Rhabditomorpha</taxon>
        <taxon>Strongyloidea</taxon>
        <taxon>Strongylidae</taxon>
        <taxon>Strongylus</taxon>
    </lineage>
</organism>
<evidence type="ECO:0000313" key="3">
    <source>
        <dbReference type="Proteomes" id="UP000270094"/>
    </source>
</evidence>
<dbReference type="GO" id="GO:0036374">
    <property type="term" value="F:glutathione hydrolase activity"/>
    <property type="evidence" value="ECO:0007669"/>
    <property type="project" value="InterPro"/>
</dbReference>
<dbReference type="InterPro" id="IPR029055">
    <property type="entry name" value="Ntn_hydrolases_N"/>
</dbReference>
<dbReference type="PANTHER" id="PTHR11686:SF9">
    <property type="entry name" value="RE13973P"/>
    <property type="match status" value="1"/>
</dbReference>
<protein>
    <recommendedName>
        <fullName evidence="4">Gamma-glutamyltranspeptidase</fullName>
    </recommendedName>
</protein>
<dbReference type="InterPro" id="IPR000101">
    <property type="entry name" value="GGT_peptidase"/>
</dbReference>
<proteinExistence type="predicted"/>
<gene>
    <name evidence="2" type="ORF">SVUK_LOCUS3124</name>
</gene>
<dbReference type="SUPFAM" id="SSF56235">
    <property type="entry name" value="N-terminal nucleophile aminohydrolases (Ntn hydrolases)"/>
    <property type="match status" value="1"/>
</dbReference>
<name>A0A3P7IF21_STRVU</name>
<feature type="transmembrane region" description="Helical" evidence="1">
    <location>
        <begin position="6"/>
        <end position="30"/>
    </location>
</feature>
<dbReference type="Proteomes" id="UP000270094">
    <property type="component" value="Unassembled WGS sequence"/>
</dbReference>
<dbReference type="GO" id="GO:0005886">
    <property type="term" value="C:plasma membrane"/>
    <property type="evidence" value="ECO:0007669"/>
    <property type="project" value="TreeGrafter"/>
</dbReference>
<dbReference type="Pfam" id="PF01019">
    <property type="entry name" value="G_glu_transpept"/>
    <property type="match status" value="1"/>
</dbReference>
<dbReference type="GO" id="GO:0006751">
    <property type="term" value="P:glutathione catabolic process"/>
    <property type="evidence" value="ECO:0007669"/>
    <property type="project" value="InterPro"/>
</dbReference>
<evidence type="ECO:0000256" key="1">
    <source>
        <dbReference type="SAM" id="Phobius"/>
    </source>
</evidence>
<sequence>MRTCSLYFRFFYGFGGTLVLAAIVVTIVVLSVTAKTDSKKDIAHEFDWPPPSNSVEGRFRKAALSSDHALCSEIGGNVLKNGGNAADASVAIMFCIGVTNPESSGIGGGFIMTIYNK</sequence>
<dbReference type="OrthoDB" id="1081007at2759"/>
<accession>A0A3P7IF21</accession>
<keyword evidence="1" id="KW-1133">Transmembrane helix</keyword>
<dbReference type="PANTHER" id="PTHR11686">
    <property type="entry name" value="GAMMA GLUTAMYL TRANSPEPTIDASE"/>
    <property type="match status" value="1"/>
</dbReference>
<dbReference type="AlphaFoldDB" id="A0A3P7IF21"/>
<dbReference type="EMBL" id="UYYB01007731">
    <property type="protein sequence ID" value="VDM68126.1"/>
    <property type="molecule type" value="Genomic_DNA"/>
</dbReference>